<proteinExistence type="inferred from homology"/>
<dbReference type="Proteomes" id="UP000263517">
    <property type="component" value="Unassembled WGS sequence"/>
</dbReference>
<keyword evidence="5" id="KW-0378">Hydrolase</keyword>
<comment type="catalytic activity">
    <reaction evidence="1">
        <text>Hydrolysis of Pro-|-Xaa &gt;&gt; Ala-|-Xaa in oligopeptides.</text>
        <dbReference type="EC" id="3.4.21.26"/>
    </reaction>
</comment>
<sequence>MKVLFVVLCFFLLFIVDVNASSKLTKFSYPASEQIIVVDEIHGHKIPDPFRWLEDDESIKTRNWIKDQQAFADAQLSNLKALPMFEKVLARMKKAELHGSPTVAGDFTFVWKHPVNSNFWQYIVIDEKGMERVLLDPSEFSEDGTANISILDINKDGTLIAYGVTLTGADEMEIRFRDTVTGKDLREVLPYGLYDQVKFKTDGKGYYYTKRTRGESVLIYSHQYGTDVSDDEVLFGQGQPLENWISIDESDSGRYLLFSVWHGWTRSDLYLRDTRSDRETKTIVEGLDGLFMPWFIGEKLYTYSNLTANNGEVYEVDLSKLNMANWKLIIPEDAERVIEDINVADNKNVITYLQNVQHKLHVFSPEGEFLYQIPVPAHSQVTRLSSHKNSEVLYFGTDTFLAGRKTFEFNVKEKKSSLYTESKVPFDSDKFEVKQYWVTSKDGTRFPISILGAKGFHKMGPRPTILYGYGGFAQSIMPRFSDAQAAWIEAGGNYVIANIRGGSEFGKEWHRQGQLQNKQNVFDDFIAAANWLKEEGFTTKKQLAIQGGSNGGLLVGAVTTQKPDLANVVLCHYPDLDMIGYYRFKNNNAPALKEYGDASIKAHFDFLIKYSPYQNVKQGVSYPAMYISSGDFDTRVPPLQARKMTAKLQQYSSGVSPIILKYDEQSGHTAGGSNTQMAIKKTAEYLAFAAKYTGLSM</sequence>
<dbReference type="Pfam" id="PF00326">
    <property type="entry name" value="Peptidase_S9"/>
    <property type="match status" value="1"/>
</dbReference>
<dbReference type="Gene3D" id="2.130.10.120">
    <property type="entry name" value="Prolyl oligopeptidase, N-terminal domain"/>
    <property type="match status" value="1"/>
</dbReference>
<dbReference type="GO" id="GO:0006508">
    <property type="term" value="P:proteolysis"/>
    <property type="evidence" value="ECO:0007669"/>
    <property type="project" value="UniProtKB-KW"/>
</dbReference>
<name>A0A350P2J2_9ALTE</name>
<evidence type="ECO:0000313" key="10">
    <source>
        <dbReference type="Proteomes" id="UP000263517"/>
    </source>
</evidence>
<dbReference type="InterPro" id="IPR001375">
    <property type="entry name" value="Peptidase_S9_cat"/>
</dbReference>
<dbReference type="InterPro" id="IPR002470">
    <property type="entry name" value="Peptidase_S9A"/>
</dbReference>
<dbReference type="GO" id="GO:0070012">
    <property type="term" value="F:oligopeptidase activity"/>
    <property type="evidence" value="ECO:0007669"/>
    <property type="project" value="TreeGrafter"/>
</dbReference>
<organism evidence="9 10">
    <name type="scientific">Alteromonas australica</name>
    <dbReference type="NCBI Taxonomy" id="589873"/>
    <lineage>
        <taxon>Bacteria</taxon>
        <taxon>Pseudomonadati</taxon>
        <taxon>Pseudomonadota</taxon>
        <taxon>Gammaproteobacteria</taxon>
        <taxon>Alteromonadales</taxon>
        <taxon>Alteromonadaceae</taxon>
        <taxon>Alteromonas/Salinimonas group</taxon>
        <taxon>Alteromonas</taxon>
    </lineage>
</organism>
<dbReference type="InterPro" id="IPR023302">
    <property type="entry name" value="Pept_S9A_N"/>
</dbReference>
<feature type="domain" description="Peptidase S9A N-terminal" evidence="8">
    <location>
        <begin position="37"/>
        <end position="421"/>
    </location>
</feature>
<gene>
    <name evidence="9" type="ORF">DCW74_07225</name>
</gene>
<evidence type="ECO:0000256" key="5">
    <source>
        <dbReference type="ARBA" id="ARBA00022801"/>
    </source>
</evidence>
<evidence type="ECO:0000256" key="4">
    <source>
        <dbReference type="ARBA" id="ARBA00022670"/>
    </source>
</evidence>
<feature type="domain" description="Peptidase S9 prolyl oligopeptidase catalytic" evidence="7">
    <location>
        <begin position="479"/>
        <end position="694"/>
    </location>
</feature>
<evidence type="ECO:0000256" key="3">
    <source>
        <dbReference type="ARBA" id="ARBA00011897"/>
    </source>
</evidence>
<dbReference type="PROSITE" id="PS00708">
    <property type="entry name" value="PRO_ENDOPEP_SER"/>
    <property type="match status" value="1"/>
</dbReference>
<evidence type="ECO:0000256" key="2">
    <source>
        <dbReference type="ARBA" id="ARBA00005228"/>
    </source>
</evidence>
<evidence type="ECO:0000259" key="7">
    <source>
        <dbReference type="Pfam" id="PF00326"/>
    </source>
</evidence>
<dbReference type="PRINTS" id="PR00862">
    <property type="entry name" value="PROLIGOPTASE"/>
</dbReference>
<dbReference type="Gene3D" id="3.40.50.1820">
    <property type="entry name" value="alpha/beta hydrolase"/>
    <property type="match status" value="1"/>
</dbReference>
<accession>A0A350P2J2</accession>
<evidence type="ECO:0000313" key="9">
    <source>
        <dbReference type="EMBL" id="HAW75509.1"/>
    </source>
</evidence>
<dbReference type="PANTHER" id="PTHR42881:SF2">
    <property type="entry name" value="PROLYL ENDOPEPTIDASE"/>
    <property type="match status" value="1"/>
</dbReference>
<dbReference type="GO" id="GO:0004252">
    <property type="term" value="F:serine-type endopeptidase activity"/>
    <property type="evidence" value="ECO:0007669"/>
    <property type="project" value="UniProtKB-EC"/>
</dbReference>
<dbReference type="GO" id="GO:0005829">
    <property type="term" value="C:cytosol"/>
    <property type="evidence" value="ECO:0007669"/>
    <property type="project" value="TreeGrafter"/>
</dbReference>
<keyword evidence="4" id="KW-0645">Protease</keyword>
<dbReference type="EMBL" id="DNAN01000250">
    <property type="protein sequence ID" value="HAW75509.1"/>
    <property type="molecule type" value="Genomic_DNA"/>
</dbReference>
<evidence type="ECO:0000259" key="8">
    <source>
        <dbReference type="Pfam" id="PF02897"/>
    </source>
</evidence>
<keyword evidence="6" id="KW-0720">Serine protease</keyword>
<dbReference type="InterPro" id="IPR002471">
    <property type="entry name" value="Pept_S9_AS"/>
</dbReference>
<evidence type="ECO:0000256" key="6">
    <source>
        <dbReference type="ARBA" id="ARBA00022825"/>
    </source>
</evidence>
<dbReference type="SUPFAM" id="SSF53474">
    <property type="entry name" value="alpha/beta-Hydrolases"/>
    <property type="match status" value="1"/>
</dbReference>
<dbReference type="InterPro" id="IPR029058">
    <property type="entry name" value="AB_hydrolase_fold"/>
</dbReference>
<dbReference type="AlphaFoldDB" id="A0A350P2J2"/>
<dbReference type="EC" id="3.4.21.26" evidence="3"/>
<dbReference type="PANTHER" id="PTHR42881">
    <property type="entry name" value="PROLYL ENDOPEPTIDASE"/>
    <property type="match status" value="1"/>
</dbReference>
<dbReference type="InterPro" id="IPR051167">
    <property type="entry name" value="Prolyl_oligopep/macrocyclase"/>
</dbReference>
<comment type="similarity">
    <text evidence="2">Belongs to the peptidase S9A family.</text>
</comment>
<protein>
    <recommendedName>
        <fullName evidence="3">prolyl oligopeptidase</fullName>
        <ecNumber evidence="3">3.4.21.26</ecNumber>
    </recommendedName>
</protein>
<comment type="caution">
    <text evidence="9">The sequence shown here is derived from an EMBL/GenBank/DDBJ whole genome shotgun (WGS) entry which is preliminary data.</text>
</comment>
<dbReference type="Pfam" id="PF02897">
    <property type="entry name" value="Peptidase_S9_N"/>
    <property type="match status" value="1"/>
</dbReference>
<evidence type="ECO:0000256" key="1">
    <source>
        <dbReference type="ARBA" id="ARBA00001070"/>
    </source>
</evidence>
<dbReference type="SUPFAM" id="SSF50993">
    <property type="entry name" value="Peptidase/esterase 'gauge' domain"/>
    <property type="match status" value="1"/>
</dbReference>
<reference evidence="9 10" key="1">
    <citation type="journal article" date="2018" name="Nat. Biotechnol.">
        <title>A standardized bacterial taxonomy based on genome phylogeny substantially revises the tree of life.</title>
        <authorList>
            <person name="Parks D.H."/>
            <person name="Chuvochina M."/>
            <person name="Waite D.W."/>
            <person name="Rinke C."/>
            <person name="Skarshewski A."/>
            <person name="Chaumeil P.A."/>
            <person name="Hugenholtz P."/>
        </authorList>
    </citation>
    <scope>NUCLEOTIDE SEQUENCE [LARGE SCALE GENOMIC DNA]</scope>
    <source>
        <strain evidence="9">UBA11978</strain>
    </source>
</reference>